<comment type="caution">
    <text evidence="2">The sequence shown here is derived from an EMBL/GenBank/DDBJ whole genome shotgun (WGS) entry which is preliminary data.</text>
</comment>
<reference evidence="2" key="1">
    <citation type="submission" date="2023-07" db="EMBL/GenBank/DDBJ databases">
        <title>The genome sequence of Rhodocytophaga aerolata KACC 12507.</title>
        <authorList>
            <person name="Zhang X."/>
        </authorList>
    </citation>
    <scope>NUCLEOTIDE SEQUENCE</scope>
    <source>
        <strain evidence="2">KACC 12507</strain>
    </source>
</reference>
<organism evidence="2 3">
    <name type="scientific">Rhodocytophaga aerolata</name>
    <dbReference type="NCBI Taxonomy" id="455078"/>
    <lineage>
        <taxon>Bacteria</taxon>
        <taxon>Pseudomonadati</taxon>
        <taxon>Bacteroidota</taxon>
        <taxon>Cytophagia</taxon>
        <taxon>Cytophagales</taxon>
        <taxon>Rhodocytophagaceae</taxon>
        <taxon>Rhodocytophaga</taxon>
    </lineage>
</organism>
<keyword evidence="3" id="KW-1185">Reference proteome</keyword>
<name>A0ABT8RIK9_9BACT</name>
<dbReference type="EMBL" id="JAUKPO010000123">
    <property type="protein sequence ID" value="MDO1451920.1"/>
    <property type="molecule type" value="Genomic_DNA"/>
</dbReference>
<gene>
    <name evidence="2" type="ORF">Q0590_36965</name>
</gene>
<accession>A0ABT8RIK9</accession>
<feature type="region of interest" description="Disordered" evidence="1">
    <location>
        <begin position="33"/>
        <end position="58"/>
    </location>
</feature>
<proteinExistence type="predicted"/>
<evidence type="ECO:0000313" key="2">
    <source>
        <dbReference type="EMBL" id="MDO1451920.1"/>
    </source>
</evidence>
<evidence type="ECO:0000313" key="3">
    <source>
        <dbReference type="Proteomes" id="UP001168528"/>
    </source>
</evidence>
<sequence length="58" mass="5782">MCALGIGDSQAIAAGSNPGQVLGGGAARPKIAVRGHPTRDTRLDVSIGGSLTGWRPGR</sequence>
<dbReference type="Proteomes" id="UP001168528">
    <property type="component" value="Unassembled WGS sequence"/>
</dbReference>
<evidence type="ECO:0000256" key="1">
    <source>
        <dbReference type="SAM" id="MobiDB-lite"/>
    </source>
</evidence>
<protein>
    <submittedName>
        <fullName evidence="2">Uncharacterized protein</fullName>
    </submittedName>
</protein>